<feature type="transmembrane region" description="Helical" evidence="7">
    <location>
        <begin position="37"/>
        <end position="61"/>
    </location>
</feature>
<dbReference type="Proteomes" id="UP000092021">
    <property type="component" value="Unassembled WGS sequence"/>
</dbReference>
<sequence length="71" mass="7913">MLVAAFGTVVEWYDFSIFFYVSTSLSRVFFGPYEGSLLMTLAIGSVGFLFRPIGAMVFGHLGDRIGRNPPW</sequence>
<dbReference type="InterPro" id="IPR020846">
    <property type="entry name" value="MFS_dom"/>
</dbReference>
<name>A0A657IVX9_9MICC</name>
<gene>
    <name evidence="9" type="ORF">A5N15_02970</name>
</gene>
<protein>
    <recommendedName>
        <fullName evidence="8">Major facilitator superfamily (MFS) profile domain-containing protein</fullName>
    </recommendedName>
</protein>
<evidence type="ECO:0000256" key="1">
    <source>
        <dbReference type="ARBA" id="ARBA00004651"/>
    </source>
</evidence>
<dbReference type="SUPFAM" id="SSF103473">
    <property type="entry name" value="MFS general substrate transporter"/>
    <property type="match status" value="1"/>
</dbReference>
<dbReference type="PANTHER" id="PTHR43045">
    <property type="entry name" value="SHIKIMATE TRANSPORTER"/>
    <property type="match status" value="1"/>
</dbReference>
<evidence type="ECO:0000313" key="9">
    <source>
        <dbReference type="EMBL" id="OAX65465.1"/>
    </source>
</evidence>
<feature type="domain" description="Major facilitator superfamily (MFS) profile" evidence="8">
    <location>
        <begin position="1"/>
        <end position="71"/>
    </location>
</feature>
<dbReference type="GO" id="GO:0005886">
    <property type="term" value="C:plasma membrane"/>
    <property type="evidence" value="ECO:0007669"/>
    <property type="project" value="UniProtKB-SubCell"/>
</dbReference>
<keyword evidence="6 7" id="KW-0472">Membrane</keyword>
<organism evidence="9 10">
    <name type="scientific">Rothia kristinae</name>
    <dbReference type="NCBI Taxonomy" id="37923"/>
    <lineage>
        <taxon>Bacteria</taxon>
        <taxon>Bacillati</taxon>
        <taxon>Actinomycetota</taxon>
        <taxon>Actinomycetes</taxon>
        <taxon>Micrococcales</taxon>
        <taxon>Micrococcaceae</taxon>
        <taxon>Rothia</taxon>
    </lineage>
</organism>
<evidence type="ECO:0000256" key="4">
    <source>
        <dbReference type="ARBA" id="ARBA00022692"/>
    </source>
</evidence>
<accession>A0A657IVX9</accession>
<keyword evidence="5 7" id="KW-1133">Transmembrane helix</keyword>
<keyword evidence="4 7" id="KW-0812">Transmembrane</keyword>
<dbReference type="GO" id="GO:0022857">
    <property type="term" value="F:transmembrane transporter activity"/>
    <property type="evidence" value="ECO:0007669"/>
    <property type="project" value="InterPro"/>
</dbReference>
<evidence type="ECO:0000256" key="3">
    <source>
        <dbReference type="ARBA" id="ARBA00022475"/>
    </source>
</evidence>
<evidence type="ECO:0000313" key="10">
    <source>
        <dbReference type="Proteomes" id="UP000092021"/>
    </source>
</evidence>
<evidence type="ECO:0000256" key="5">
    <source>
        <dbReference type="ARBA" id="ARBA00022989"/>
    </source>
</evidence>
<proteinExistence type="predicted"/>
<dbReference type="PANTHER" id="PTHR43045:SF1">
    <property type="entry name" value="SHIKIMATE TRANSPORTER"/>
    <property type="match status" value="1"/>
</dbReference>
<dbReference type="Gene3D" id="1.20.1250.20">
    <property type="entry name" value="MFS general substrate transporter like domains"/>
    <property type="match status" value="1"/>
</dbReference>
<keyword evidence="2" id="KW-0813">Transport</keyword>
<dbReference type="InterPro" id="IPR036259">
    <property type="entry name" value="MFS_trans_sf"/>
</dbReference>
<evidence type="ECO:0000256" key="7">
    <source>
        <dbReference type="SAM" id="Phobius"/>
    </source>
</evidence>
<dbReference type="AlphaFoldDB" id="A0A657IVX9"/>
<reference evidence="9 10" key="1">
    <citation type="submission" date="2016-04" db="EMBL/GenBank/DDBJ databases">
        <title>Identification of putative biosynthetic pathways for the production of bioactive secondary metabolites by the marine actinomycete Kocuria kristinae RUTW2-3.</title>
        <authorList>
            <person name="Waterworth S.C."/>
            <person name="Walmsley T.A."/>
            <person name="Matongo T."/>
            <person name="Davies-Coleman M.T."/>
            <person name="Dorrington R.A."/>
        </authorList>
    </citation>
    <scope>NUCLEOTIDE SEQUENCE [LARGE SCALE GENOMIC DNA]</scope>
    <source>
        <strain evidence="9 10">RUTW4-5</strain>
    </source>
</reference>
<evidence type="ECO:0000256" key="2">
    <source>
        <dbReference type="ARBA" id="ARBA00022448"/>
    </source>
</evidence>
<dbReference type="PROSITE" id="PS50850">
    <property type="entry name" value="MFS"/>
    <property type="match status" value="1"/>
</dbReference>
<evidence type="ECO:0000256" key="6">
    <source>
        <dbReference type="ARBA" id="ARBA00023136"/>
    </source>
</evidence>
<keyword evidence="3" id="KW-1003">Cell membrane</keyword>
<comment type="caution">
    <text evidence="9">The sequence shown here is derived from an EMBL/GenBank/DDBJ whole genome shotgun (WGS) entry which is preliminary data.</text>
</comment>
<evidence type="ECO:0000259" key="8">
    <source>
        <dbReference type="PROSITE" id="PS50850"/>
    </source>
</evidence>
<dbReference type="EMBL" id="LWGZ01000272">
    <property type="protein sequence ID" value="OAX65465.1"/>
    <property type="molecule type" value="Genomic_DNA"/>
</dbReference>
<comment type="subcellular location">
    <subcellularLocation>
        <location evidence="1">Cell membrane</location>
        <topology evidence="1">Multi-pass membrane protein</topology>
    </subcellularLocation>
</comment>